<reference evidence="3 4" key="1">
    <citation type="submission" date="2024-04" db="EMBL/GenBank/DDBJ databases">
        <title>Flavobacterium sp. DGU11 16S ribosomal RNA gene Genome sequencing and assembly.</title>
        <authorList>
            <person name="Park S."/>
        </authorList>
    </citation>
    <scope>NUCLEOTIDE SEQUENCE [LARGE SCALE GENOMIC DNA]</scope>
    <source>
        <strain evidence="3 4">DGU11</strain>
    </source>
</reference>
<dbReference type="InterPro" id="IPR025698">
    <property type="entry name" value="2TM_dom"/>
</dbReference>
<dbReference type="RefSeq" id="WP_341695502.1">
    <property type="nucleotide sequence ID" value="NZ_JBBYHR010000001.1"/>
</dbReference>
<comment type="caution">
    <text evidence="3">The sequence shown here is derived from an EMBL/GenBank/DDBJ whole genome shotgun (WGS) entry which is preliminary data.</text>
</comment>
<proteinExistence type="predicted"/>
<feature type="transmembrane region" description="Helical" evidence="1">
    <location>
        <begin position="50"/>
        <end position="76"/>
    </location>
</feature>
<evidence type="ECO:0000313" key="4">
    <source>
        <dbReference type="Proteomes" id="UP001464555"/>
    </source>
</evidence>
<evidence type="ECO:0000259" key="2">
    <source>
        <dbReference type="Pfam" id="PF13239"/>
    </source>
</evidence>
<name>A0ABU9HSP1_9FLAO</name>
<dbReference type="Pfam" id="PF13239">
    <property type="entry name" value="2TM"/>
    <property type="match status" value="1"/>
</dbReference>
<keyword evidence="1" id="KW-0812">Transmembrane</keyword>
<accession>A0ABU9HSP1</accession>
<gene>
    <name evidence="3" type="ORF">AAEO56_02830</name>
</gene>
<sequence>METGFENRELERTRKRVKEIRGFYINLSLYCIIIPILIAINLIFTPDFYWFFFSMAGWGTGLLFHAMAAFNFVPFLNRDWEERKLQQFMEEDRKTREKFMKNDNETHYSHGRPV</sequence>
<evidence type="ECO:0000313" key="3">
    <source>
        <dbReference type="EMBL" id="MEL1243185.1"/>
    </source>
</evidence>
<feature type="transmembrane region" description="Helical" evidence="1">
    <location>
        <begin position="23"/>
        <end position="44"/>
    </location>
</feature>
<protein>
    <submittedName>
        <fullName evidence="3">2TM domain-containing protein</fullName>
    </submittedName>
</protein>
<evidence type="ECO:0000256" key="1">
    <source>
        <dbReference type="SAM" id="Phobius"/>
    </source>
</evidence>
<organism evidence="3 4">
    <name type="scientific">Flavobacterium arundinis</name>
    <dbReference type="NCBI Taxonomy" id="3139143"/>
    <lineage>
        <taxon>Bacteria</taxon>
        <taxon>Pseudomonadati</taxon>
        <taxon>Bacteroidota</taxon>
        <taxon>Flavobacteriia</taxon>
        <taxon>Flavobacteriales</taxon>
        <taxon>Flavobacteriaceae</taxon>
        <taxon>Flavobacterium</taxon>
    </lineage>
</organism>
<feature type="domain" description="2TM" evidence="2">
    <location>
        <begin position="11"/>
        <end position="90"/>
    </location>
</feature>
<keyword evidence="4" id="KW-1185">Reference proteome</keyword>
<dbReference type="EMBL" id="JBBYHR010000001">
    <property type="protein sequence ID" value="MEL1243185.1"/>
    <property type="molecule type" value="Genomic_DNA"/>
</dbReference>
<keyword evidence="1" id="KW-1133">Transmembrane helix</keyword>
<dbReference type="Proteomes" id="UP001464555">
    <property type="component" value="Unassembled WGS sequence"/>
</dbReference>
<keyword evidence="1" id="KW-0472">Membrane</keyword>